<proteinExistence type="predicted"/>
<keyword evidence="2" id="KW-1185">Reference proteome</keyword>
<evidence type="ECO:0000313" key="1">
    <source>
        <dbReference type="EMBL" id="KAL1567978.1"/>
    </source>
</evidence>
<dbReference type="EMBL" id="JBEAFC010000002">
    <property type="protein sequence ID" value="KAL1567978.1"/>
    <property type="molecule type" value="Genomic_DNA"/>
</dbReference>
<organism evidence="1 2">
    <name type="scientific">Salvia divinorum</name>
    <name type="common">Maria pastora</name>
    <name type="synonym">Diviner's sage</name>
    <dbReference type="NCBI Taxonomy" id="28513"/>
    <lineage>
        <taxon>Eukaryota</taxon>
        <taxon>Viridiplantae</taxon>
        <taxon>Streptophyta</taxon>
        <taxon>Embryophyta</taxon>
        <taxon>Tracheophyta</taxon>
        <taxon>Spermatophyta</taxon>
        <taxon>Magnoliopsida</taxon>
        <taxon>eudicotyledons</taxon>
        <taxon>Gunneridae</taxon>
        <taxon>Pentapetalae</taxon>
        <taxon>asterids</taxon>
        <taxon>lamiids</taxon>
        <taxon>Lamiales</taxon>
        <taxon>Lamiaceae</taxon>
        <taxon>Nepetoideae</taxon>
        <taxon>Mentheae</taxon>
        <taxon>Salviinae</taxon>
        <taxon>Salvia</taxon>
        <taxon>Salvia subgen. Calosphace</taxon>
    </lineage>
</organism>
<protein>
    <submittedName>
        <fullName evidence="1">UbiB domain</fullName>
    </submittedName>
</protein>
<gene>
    <name evidence="1" type="ORF">AAHA92_03391</name>
</gene>
<dbReference type="AlphaFoldDB" id="A0ABD1IJH1"/>
<evidence type="ECO:0000313" key="2">
    <source>
        <dbReference type="Proteomes" id="UP001567538"/>
    </source>
</evidence>
<reference evidence="1 2" key="1">
    <citation type="submission" date="2024-06" db="EMBL/GenBank/DDBJ databases">
        <title>A chromosome level genome sequence of Diviner's sage (Salvia divinorum).</title>
        <authorList>
            <person name="Ford S.A."/>
            <person name="Ro D.-K."/>
            <person name="Ness R.W."/>
            <person name="Phillips M.A."/>
        </authorList>
    </citation>
    <scope>NUCLEOTIDE SEQUENCE [LARGE SCALE GENOMIC DNA]</scope>
    <source>
        <strain evidence="1">SAF-2024a</strain>
        <tissue evidence="1">Leaf</tissue>
    </source>
</reference>
<dbReference type="Proteomes" id="UP001567538">
    <property type="component" value="Unassembled WGS sequence"/>
</dbReference>
<sequence length="100" mass="11464">MQDQVPPFSSKTAVSPEDRHKRILSTRILILLKKEVGIALIFLPPQVIAEYLQKIDTKSDGAKRDWVAIYDECASVLYQKFDQRERLITGTALSRWFSAI</sequence>
<comment type="caution">
    <text evidence="1">The sequence shown here is derived from an EMBL/GenBank/DDBJ whole genome shotgun (WGS) entry which is preliminary data.</text>
</comment>
<name>A0ABD1IJH1_SALDI</name>
<accession>A0ABD1IJH1</accession>